<dbReference type="Proteomes" id="UP000479043">
    <property type="component" value="Unassembled WGS sequence"/>
</dbReference>
<dbReference type="RefSeq" id="WP_160972268.1">
    <property type="nucleotide sequence ID" value="NZ_WWEN01000002.1"/>
</dbReference>
<feature type="chain" id="PRO_5026713489" evidence="1">
    <location>
        <begin position="21"/>
        <end position="131"/>
    </location>
</feature>
<comment type="caution">
    <text evidence="3">The sequence shown here is derived from an EMBL/GenBank/DDBJ whole genome shotgun (WGS) entry which is preliminary data.</text>
</comment>
<dbReference type="Gene3D" id="2.40.128.520">
    <property type="match status" value="1"/>
</dbReference>
<evidence type="ECO:0000256" key="1">
    <source>
        <dbReference type="SAM" id="SignalP"/>
    </source>
</evidence>
<reference evidence="3 4" key="1">
    <citation type="submission" date="2020-01" db="EMBL/GenBank/DDBJ databases">
        <authorList>
            <person name="Chen S."/>
        </authorList>
    </citation>
    <scope>NUCLEOTIDE SEQUENCE [LARGE SCALE GENOMIC DNA]</scope>
    <source>
        <strain evidence="3 4">GS-10</strain>
    </source>
</reference>
<keyword evidence="1" id="KW-0732">Signal</keyword>
<evidence type="ECO:0000259" key="2">
    <source>
        <dbReference type="Pfam" id="PF09917"/>
    </source>
</evidence>
<feature type="domain" description="DUF2147" evidence="2">
    <location>
        <begin position="25"/>
        <end position="126"/>
    </location>
</feature>
<proteinExistence type="predicted"/>
<name>A0A6L8LLH8_9RHOB</name>
<accession>A0A6L8LLH8</accession>
<dbReference type="InterPro" id="IPR019223">
    <property type="entry name" value="DUF2147"/>
</dbReference>
<organism evidence="3 4">
    <name type="scientific">Thalassovita mangrovi</name>
    <dbReference type="NCBI Taxonomy" id="2692236"/>
    <lineage>
        <taxon>Bacteria</taxon>
        <taxon>Pseudomonadati</taxon>
        <taxon>Pseudomonadota</taxon>
        <taxon>Alphaproteobacteria</taxon>
        <taxon>Rhodobacterales</taxon>
        <taxon>Roseobacteraceae</taxon>
        <taxon>Thalassovita</taxon>
    </lineage>
</organism>
<evidence type="ECO:0000313" key="4">
    <source>
        <dbReference type="Proteomes" id="UP000479043"/>
    </source>
</evidence>
<dbReference type="Pfam" id="PF09917">
    <property type="entry name" value="DUF2147"/>
    <property type="match status" value="1"/>
</dbReference>
<dbReference type="EMBL" id="WWEN01000002">
    <property type="protein sequence ID" value="MYM54582.1"/>
    <property type="molecule type" value="Genomic_DNA"/>
</dbReference>
<dbReference type="PANTHER" id="PTHR36919:SF2">
    <property type="entry name" value="BLL6627 PROTEIN"/>
    <property type="match status" value="1"/>
</dbReference>
<feature type="signal peptide" evidence="1">
    <location>
        <begin position="1"/>
        <end position="20"/>
    </location>
</feature>
<evidence type="ECO:0000313" key="3">
    <source>
        <dbReference type="EMBL" id="MYM54582.1"/>
    </source>
</evidence>
<protein>
    <submittedName>
        <fullName evidence="3">DUF2147 domain-containing protein</fullName>
    </submittedName>
</protein>
<dbReference type="AlphaFoldDB" id="A0A6L8LLH8"/>
<dbReference type="PANTHER" id="PTHR36919">
    <property type="entry name" value="BLR1215 PROTEIN"/>
    <property type="match status" value="1"/>
</dbReference>
<sequence length="131" mass="14306">MFRVISICAVLTGAAVPAQADQVLGTWLTPPDKKGQVAHIEARPCGDAVCGEIVRTYDKAGNPVTTPNLGKRLFWDMKQVSPGEYAGMGWVPLHDVTFQGKMKVQGDRMVVRGCVAFVCQSQTWQRVRVSS</sequence>
<keyword evidence="4" id="KW-1185">Reference proteome</keyword>
<gene>
    <name evidence="3" type="ORF">GR167_04645</name>
</gene>